<dbReference type="InterPro" id="IPR051538">
    <property type="entry name" value="Acyl-CoA_Synth/Transferase"/>
</dbReference>
<dbReference type="Gene3D" id="3.40.50.720">
    <property type="entry name" value="NAD(P)-binding Rossmann-like Domain"/>
    <property type="match status" value="1"/>
</dbReference>
<keyword evidence="5" id="KW-0067">ATP-binding</keyword>
<feature type="domain" description="CoA-binding" evidence="6">
    <location>
        <begin position="6"/>
        <end position="100"/>
    </location>
</feature>
<evidence type="ECO:0000256" key="4">
    <source>
        <dbReference type="ARBA" id="ARBA00022741"/>
    </source>
</evidence>
<evidence type="ECO:0000259" key="6">
    <source>
        <dbReference type="SMART" id="SM00881"/>
    </source>
</evidence>
<comment type="catalytic activity">
    <reaction evidence="1">
        <text>acetate + ATP + CoA = acetyl-CoA + ADP + phosphate</text>
        <dbReference type="Rhea" id="RHEA:15081"/>
        <dbReference type="ChEBI" id="CHEBI:30089"/>
        <dbReference type="ChEBI" id="CHEBI:30616"/>
        <dbReference type="ChEBI" id="CHEBI:43474"/>
        <dbReference type="ChEBI" id="CHEBI:57287"/>
        <dbReference type="ChEBI" id="CHEBI:57288"/>
        <dbReference type="ChEBI" id="CHEBI:456216"/>
        <dbReference type="EC" id="6.2.1.13"/>
    </reaction>
</comment>
<dbReference type="SMART" id="SM00881">
    <property type="entry name" value="CoA_binding"/>
    <property type="match status" value="1"/>
</dbReference>
<evidence type="ECO:0000313" key="8">
    <source>
        <dbReference type="Proteomes" id="UP001430377"/>
    </source>
</evidence>
<keyword evidence="8" id="KW-1185">Reference proteome</keyword>
<dbReference type="PANTHER" id="PTHR43334:SF1">
    <property type="entry name" value="3-HYDROXYPROPIONATE--COA LIGASE [ADP-FORMING]"/>
    <property type="match status" value="1"/>
</dbReference>
<accession>A0AAW4PVX2</accession>
<evidence type="ECO:0000256" key="2">
    <source>
        <dbReference type="ARBA" id="ARBA00012957"/>
    </source>
</evidence>
<comment type="caution">
    <text evidence="7">The sequence shown here is derived from an EMBL/GenBank/DDBJ whole genome shotgun (WGS) entry which is preliminary data.</text>
</comment>
<gene>
    <name evidence="7" type="ORF">EGH21_20700</name>
</gene>
<dbReference type="Gene3D" id="3.40.50.261">
    <property type="entry name" value="Succinyl-CoA synthetase domains"/>
    <property type="match status" value="2"/>
</dbReference>
<dbReference type="GO" id="GO:0043758">
    <property type="term" value="F:acetate-CoA ligase (ADP-forming) activity"/>
    <property type="evidence" value="ECO:0007669"/>
    <property type="project" value="UniProtKB-EC"/>
</dbReference>
<dbReference type="AlphaFoldDB" id="A0AAW4PVX2"/>
<dbReference type="EMBL" id="RKLR01000014">
    <property type="protein sequence ID" value="MBX0325450.1"/>
    <property type="molecule type" value="Genomic_DNA"/>
</dbReference>
<dbReference type="InterPro" id="IPR032875">
    <property type="entry name" value="Succ_CoA_lig_flav_dom"/>
</dbReference>
<dbReference type="PANTHER" id="PTHR43334">
    <property type="entry name" value="ACETATE--COA LIGASE [ADP-FORMING]"/>
    <property type="match status" value="1"/>
</dbReference>
<dbReference type="Proteomes" id="UP001430377">
    <property type="component" value="Unassembled WGS sequence"/>
</dbReference>
<dbReference type="Pfam" id="PF13607">
    <property type="entry name" value="Succ_CoA_lig"/>
    <property type="match status" value="1"/>
</dbReference>
<dbReference type="GO" id="GO:0005524">
    <property type="term" value="F:ATP binding"/>
    <property type="evidence" value="ECO:0007669"/>
    <property type="project" value="UniProtKB-KW"/>
</dbReference>
<name>A0AAW4PVX2_9EURY</name>
<dbReference type="SUPFAM" id="SSF51735">
    <property type="entry name" value="NAD(P)-binding Rossmann-fold domains"/>
    <property type="match status" value="1"/>
</dbReference>
<dbReference type="EC" id="6.2.1.13" evidence="2"/>
<dbReference type="InterPro" id="IPR016102">
    <property type="entry name" value="Succinyl-CoA_synth-like"/>
</dbReference>
<dbReference type="InterPro" id="IPR036291">
    <property type="entry name" value="NAD(P)-bd_dom_sf"/>
</dbReference>
<keyword evidence="4" id="KW-0547">Nucleotide-binding</keyword>
<protein>
    <recommendedName>
        <fullName evidence="2">acetate--CoA ligase (ADP-forming)</fullName>
        <ecNumber evidence="2">6.2.1.13</ecNumber>
    </recommendedName>
</protein>
<evidence type="ECO:0000256" key="1">
    <source>
        <dbReference type="ARBA" id="ARBA00001619"/>
    </source>
</evidence>
<evidence type="ECO:0000256" key="5">
    <source>
        <dbReference type="ARBA" id="ARBA00022840"/>
    </source>
</evidence>
<reference evidence="7 8" key="1">
    <citation type="submission" date="2021-06" db="EMBL/GenBank/DDBJ databases">
        <title>Halomicroarcula sp. a new haloarchaeum isolated from saline soil.</title>
        <authorList>
            <person name="Duran-Viseras A."/>
            <person name="Sanchez-Porro C."/>
            <person name="Ventosa A."/>
        </authorList>
    </citation>
    <scope>NUCLEOTIDE SEQUENCE [LARGE SCALE GENOMIC DNA]</scope>
    <source>
        <strain evidence="7 8">F13</strain>
    </source>
</reference>
<sequence>MTLRQMFDPSAVAVVGASTTEGKIGYEAMANATEFDGPVYPVNPSSDGRLFGEAFVASVTDIDDDVDLALCCVPAPATPDVLQECGEAGVGAAVIYAGGFAEAGEEGERLQAAVVETADQYDISLLGPNTSGFVVPETDLLCSFASGAEKLPPGNTAVVAQSGGVAHALAFQSRRQGRGVSAMVGLGNRANVGFTETIEYFDGDERTDAIVLHVEGTDDGRALLEACRASDTPVVAYKVGQSDVGEFAESHTGALTGDHELYTAGFAQYGVPTVDATDALLDAAAALGNSPAPDGPNVGVVTAQAGPGIIITDRIQRAGGFLPELTPETRDRVDDILPGVTYTSNPVDTGRPMPAFGDVVTAVAEDDAVDIVLVYELYEQAMGFPVESLDGLAERVDKPVLFATDGIEEDMAEDESALADVGVPVFETPERAADAAAVLARYARMQGSAEGTEVVADD</sequence>
<keyword evidence="3" id="KW-0436">Ligase</keyword>
<dbReference type="RefSeq" id="WP_220620316.1">
    <property type="nucleotide sequence ID" value="NZ_RKLR01000014.1"/>
</dbReference>
<dbReference type="Pfam" id="PF13380">
    <property type="entry name" value="CoA_binding_2"/>
    <property type="match status" value="1"/>
</dbReference>
<dbReference type="SUPFAM" id="SSF52210">
    <property type="entry name" value="Succinyl-CoA synthetase domains"/>
    <property type="match status" value="2"/>
</dbReference>
<evidence type="ECO:0000256" key="3">
    <source>
        <dbReference type="ARBA" id="ARBA00022598"/>
    </source>
</evidence>
<proteinExistence type="predicted"/>
<dbReference type="InterPro" id="IPR003781">
    <property type="entry name" value="CoA-bd"/>
</dbReference>
<evidence type="ECO:0000313" key="7">
    <source>
        <dbReference type="EMBL" id="MBX0325450.1"/>
    </source>
</evidence>
<organism evidence="7 8">
    <name type="scientific">Haloarcula rubra</name>
    <dbReference type="NCBI Taxonomy" id="2487747"/>
    <lineage>
        <taxon>Archaea</taxon>
        <taxon>Methanobacteriati</taxon>
        <taxon>Methanobacteriota</taxon>
        <taxon>Stenosarchaea group</taxon>
        <taxon>Halobacteria</taxon>
        <taxon>Halobacteriales</taxon>
        <taxon>Haloarculaceae</taxon>
        <taxon>Haloarcula</taxon>
    </lineage>
</organism>